<organism evidence="1 2">
    <name type="scientific">Persephonella marina (strain DSM 14350 / EX-H1)</name>
    <dbReference type="NCBI Taxonomy" id="123214"/>
    <lineage>
        <taxon>Bacteria</taxon>
        <taxon>Pseudomonadati</taxon>
        <taxon>Aquificota</taxon>
        <taxon>Aquificia</taxon>
        <taxon>Aquificales</taxon>
        <taxon>Hydrogenothermaceae</taxon>
        <taxon>Persephonella</taxon>
    </lineage>
</organism>
<evidence type="ECO:0000313" key="2">
    <source>
        <dbReference type="Proteomes" id="UP000001366"/>
    </source>
</evidence>
<reference evidence="1 2" key="1">
    <citation type="journal article" date="2009" name="J. Bacteriol.">
        <title>Complete and draft genome sequences of six members of the Aquificales.</title>
        <authorList>
            <person name="Reysenbach A.L."/>
            <person name="Hamamura N."/>
            <person name="Podar M."/>
            <person name="Griffiths E."/>
            <person name="Ferreira S."/>
            <person name="Hochstein R."/>
            <person name="Heidelberg J."/>
            <person name="Johnson J."/>
            <person name="Mead D."/>
            <person name="Pohorille A."/>
            <person name="Sarmiento M."/>
            <person name="Schweighofer K."/>
            <person name="Seshadri R."/>
            <person name="Voytek M.A."/>
        </authorList>
    </citation>
    <scope>NUCLEOTIDE SEQUENCE [LARGE SCALE GENOMIC DNA]</scope>
    <source>
        <strain evidence="2">DSM 14350 / EX-H1</strain>
    </source>
</reference>
<dbReference type="AlphaFoldDB" id="C0QUA6"/>
<dbReference type="KEGG" id="pmx:PERMA_0481"/>
<proteinExistence type="predicted"/>
<dbReference type="EMBL" id="CP001230">
    <property type="protein sequence ID" value="ACO04051.1"/>
    <property type="molecule type" value="Genomic_DNA"/>
</dbReference>
<evidence type="ECO:0000313" key="1">
    <source>
        <dbReference type="EMBL" id="ACO04051.1"/>
    </source>
</evidence>
<accession>C0QUA6</accession>
<sequence length="732" mass="86502">MGNIYTTHTDELNKINPSLNAKPLNEFNIDELTSEDIVIFFDSIYSDFISNRIINKEVQKIEEPEDIVTVELPFMINFGDENNPMFFFSTENLEDLKEERLFLLNDVFHIILDFVLYDLLEEIERIKMSQELSELAEAELTLRSAIQKKDIIRIIDRHHFGTIFLATFNIDMGNKIYMFLFRGKISWNRKDNNGFKPFIIRYEETIIEKIKEAINTGKLNLKEQNINDAKPDGTTIDFNVEDTKLSIYEVKDLSKKTAIILLDINNNVKKIIFPKELKINNEVLYGFELDVEDFNNENKFFVELNKKDKNILLDIYKNLKNKYIEIKNDDGNTIKEINLGSMFLENLQKSLLYEFNKEHRLFNKLIKLNGKINYSFYEKIMEIIKNSLTKNYINQNPELLSKLFDILLQRGNKLPHIEIIFTTRDILKKYNRNEENIPGFLKRLGNYYVIKIIQKLFEEKKKTNKGTNKKSQPYDANRHYNISENTDEEYEDIDEDKKYLSREAINTLIKQPTLIDNKRGRKENKLNKLLLLTFYLADGLIYYRNKHAPKCKLSAVYGYIMEHNSEGKKYRYNSAKEIKGTYNWDAGIFSIIEFVGKNDNEYCVYRELIDFLNKSYSNEEKEISGIIFKAAETLDKLTKEVVAELVSKKKREDCTDELKNRILKELYPQILIFLNDNLNLYILSKECHNHEIKEYFENPFVPATKINGLYNRYKQGIKRLFEEARNVAISNK</sequence>
<dbReference type="PaxDb" id="123214-PERMA_0481"/>
<protein>
    <submittedName>
        <fullName evidence="1">Uncharacterized protein</fullName>
    </submittedName>
</protein>
<dbReference type="RefSeq" id="WP_012676289.1">
    <property type="nucleotide sequence ID" value="NC_012440.1"/>
</dbReference>
<gene>
    <name evidence="1" type="ordered locus">PERMA_0481</name>
</gene>
<name>C0QUA6_PERMH</name>
<dbReference type="Proteomes" id="UP000001366">
    <property type="component" value="Chromosome"/>
</dbReference>
<dbReference type="HOGENOM" id="CLU_378481_0_0_0"/>
<keyword evidence="2" id="KW-1185">Reference proteome</keyword>